<dbReference type="KEGG" id="aht:ANTHELSMS3_04454"/>
<proteinExistence type="predicted"/>
<accession>A0A222EA38</accession>
<name>A0A222EA38_9RHOB</name>
<evidence type="ECO:0000313" key="3">
    <source>
        <dbReference type="Proteomes" id="UP000203589"/>
    </source>
</evidence>
<evidence type="ECO:0000256" key="1">
    <source>
        <dbReference type="SAM" id="MobiDB-lite"/>
    </source>
</evidence>
<sequence length="63" mass="7130">MAFLQIQTRPTTTAPFTFSGLICAILTRQSNRHTNRPHKSPEQILAAQTRRAEARAAVDRLLR</sequence>
<feature type="region of interest" description="Disordered" evidence="1">
    <location>
        <begin position="29"/>
        <end position="50"/>
    </location>
</feature>
<dbReference type="OrthoDB" id="9999368at2"/>
<keyword evidence="3" id="KW-1185">Reference proteome</keyword>
<organism evidence="2 3">
    <name type="scientific">Antarctobacter heliothermus</name>
    <dbReference type="NCBI Taxonomy" id="74033"/>
    <lineage>
        <taxon>Bacteria</taxon>
        <taxon>Pseudomonadati</taxon>
        <taxon>Pseudomonadota</taxon>
        <taxon>Alphaproteobacteria</taxon>
        <taxon>Rhodobacterales</taxon>
        <taxon>Roseobacteraceae</taxon>
        <taxon>Antarctobacter</taxon>
    </lineage>
</organism>
<gene>
    <name evidence="2" type="ORF">ANTHELSMS3_04454</name>
</gene>
<dbReference type="AlphaFoldDB" id="A0A222EA38"/>
<protein>
    <submittedName>
        <fullName evidence="2">Uncharacterized protein</fullName>
    </submittedName>
</protein>
<dbReference type="RefSeq" id="WP_094036731.1">
    <property type="nucleotide sequence ID" value="NZ_CP022540.1"/>
</dbReference>
<dbReference type="EMBL" id="CP022540">
    <property type="protein sequence ID" value="ASP23054.1"/>
    <property type="molecule type" value="Genomic_DNA"/>
</dbReference>
<dbReference type="Proteomes" id="UP000203589">
    <property type="component" value="Chromosome"/>
</dbReference>
<evidence type="ECO:0000313" key="2">
    <source>
        <dbReference type="EMBL" id="ASP23054.1"/>
    </source>
</evidence>
<reference evidence="2 3" key="1">
    <citation type="submission" date="2017-07" db="EMBL/GenBank/DDBJ databases">
        <title>Genome Sequence of Antarctobacter heliothermus Strain SMS3 Isolated from a culture of the Diatom Skeletonema marinoi.</title>
        <authorList>
            <person name="Topel M."/>
            <person name="Pinder M.I.M."/>
            <person name="Johansson O.N."/>
            <person name="Kourtchenko O."/>
            <person name="Godhe A."/>
            <person name="Clarke A.K."/>
        </authorList>
    </citation>
    <scope>NUCLEOTIDE SEQUENCE [LARGE SCALE GENOMIC DNA]</scope>
    <source>
        <strain evidence="2 3">SMS3</strain>
    </source>
</reference>